<dbReference type="PROSITE" id="PS51257">
    <property type="entry name" value="PROKAR_LIPOPROTEIN"/>
    <property type="match status" value="1"/>
</dbReference>
<evidence type="ECO:0000313" key="2">
    <source>
        <dbReference type="EMBL" id="HIH09801.1"/>
    </source>
</evidence>
<sequence length="384" mass="41960">MEKNSSAIFMLLAAVVLASGCASQQSYELPEGMEGTNLDDFEGLPFDPDDVCPYECCEYMERYYDKFCPQGKACVGNKCVEKQQTPRPGQPLEPQEPDEPAPELPQEPEAEPDTGPEQLAETDKGPVPPAYKAASKPSEIIFSHAVSGDTVVGPIVARSREYAGSITYKLTGTLREAGRDSTGLEDYAAERVFVLDNGRLEWNIDATETESGTLCIYTRAMKSSGNEEISKLNIYEDATGQRAELPGRGMVLSSATNHWKYNSPVLSVDGEILIITSQTNAVKLNKASAICSGAKEDGSFTRNDTLAVEFPLILVNFDESKLSHAGSAKIRERINNEQEVTIISGDPNVRFKNMSIIMTPGNLSALGANREWDISWKLELPEKA</sequence>
<evidence type="ECO:0000256" key="1">
    <source>
        <dbReference type="SAM" id="MobiDB-lite"/>
    </source>
</evidence>
<dbReference type="EMBL" id="DUGC01000060">
    <property type="protein sequence ID" value="HIH09801.1"/>
    <property type="molecule type" value="Genomic_DNA"/>
</dbReference>
<proteinExistence type="predicted"/>
<protein>
    <submittedName>
        <fullName evidence="2">Uncharacterized protein</fullName>
    </submittedName>
</protein>
<organism evidence="2 3">
    <name type="scientific">Candidatus Iainarchaeum sp</name>
    <dbReference type="NCBI Taxonomy" id="3101447"/>
    <lineage>
        <taxon>Archaea</taxon>
        <taxon>Candidatus Iainarchaeota</taxon>
        <taxon>Candidatus Iainarchaeia</taxon>
        <taxon>Candidatus Iainarchaeales</taxon>
        <taxon>Candidatus Iainarchaeaceae</taxon>
        <taxon>Candidatus Iainarchaeum</taxon>
    </lineage>
</organism>
<name>A0A7J4IWA6_9ARCH</name>
<feature type="compositionally biased region" description="Acidic residues" evidence="1">
    <location>
        <begin position="95"/>
        <end position="114"/>
    </location>
</feature>
<feature type="region of interest" description="Disordered" evidence="1">
    <location>
        <begin position="82"/>
        <end position="132"/>
    </location>
</feature>
<dbReference type="Proteomes" id="UP000565078">
    <property type="component" value="Unassembled WGS sequence"/>
</dbReference>
<comment type="caution">
    <text evidence="2">The sequence shown here is derived from an EMBL/GenBank/DDBJ whole genome shotgun (WGS) entry which is preliminary data.</text>
</comment>
<reference evidence="3" key="1">
    <citation type="journal article" date="2020" name="bioRxiv">
        <title>A rank-normalized archaeal taxonomy based on genome phylogeny resolves widespread incomplete and uneven classifications.</title>
        <authorList>
            <person name="Rinke C."/>
            <person name="Chuvochina M."/>
            <person name="Mussig A.J."/>
            <person name="Chaumeil P.-A."/>
            <person name="Waite D.W."/>
            <person name="Whitman W.B."/>
            <person name="Parks D.H."/>
            <person name="Hugenholtz P."/>
        </authorList>
    </citation>
    <scope>NUCLEOTIDE SEQUENCE [LARGE SCALE GENOMIC DNA]</scope>
</reference>
<accession>A0A7J4IWA6</accession>
<gene>
    <name evidence="2" type="ORF">HA254_03970</name>
</gene>
<evidence type="ECO:0000313" key="3">
    <source>
        <dbReference type="Proteomes" id="UP000565078"/>
    </source>
</evidence>
<dbReference type="AlphaFoldDB" id="A0A7J4IWA6"/>